<feature type="chain" id="PRO_5003898679" description="Inhibitor of cysteine proteases" evidence="3">
    <location>
        <begin position="22"/>
        <end position="175"/>
    </location>
</feature>
<keyword evidence="3" id="KW-0732">Signal</keyword>
<dbReference type="RefSeq" id="XP_004221642.1">
    <property type="nucleotide sequence ID" value="XM_004221594.1"/>
</dbReference>
<keyword evidence="2" id="KW-0789">Thiol protease inhibitor</keyword>
<dbReference type="Pfam" id="PF12628">
    <property type="entry name" value="Inhibitor_I71"/>
    <property type="match status" value="1"/>
</dbReference>
<evidence type="ECO:0000256" key="1">
    <source>
        <dbReference type="ARBA" id="ARBA00022690"/>
    </source>
</evidence>
<keyword evidence="5" id="KW-1185">Reference proteome</keyword>
<protein>
    <recommendedName>
        <fullName evidence="6">Inhibitor of cysteine proteases</fullName>
    </recommendedName>
</protein>
<dbReference type="PhylomeDB" id="K6UU59"/>
<dbReference type="GeneID" id="14692043"/>
<dbReference type="OrthoDB" id="371298at2759"/>
<gene>
    <name evidence="4" type="ORF">PCYB_071970</name>
</gene>
<feature type="signal peptide" evidence="3">
    <location>
        <begin position="1"/>
        <end position="21"/>
    </location>
</feature>
<evidence type="ECO:0000313" key="5">
    <source>
        <dbReference type="Proteomes" id="UP000006319"/>
    </source>
</evidence>
<dbReference type="InterPro" id="IPR036331">
    <property type="entry name" value="Chagasin-like_sf"/>
</dbReference>
<dbReference type="GO" id="GO:0004869">
    <property type="term" value="F:cysteine-type endopeptidase inhibitor activity"/>
    <property type="evidence" value="ECO:0007669"/>
    <property type="project" value="UniProtKB-KW"/>
</dbReference>
<evidence type="ECO:0000313" key="4">
    <source>
        <dbReference type="EMBL" id="GAB65695.1"/>
    </source>
</evidence>
<evidence type="ECO:0000256" key="2">
    <source>
        <dbReference type="ARBA" id="ARBA00022704"/>
    </source>
</evidence>
<dbReference type="EMBL" id="DF157099">
    <property type="protein sequence ID" value="GAB65695.1"/>
    <property type="molecule type" value="Genomic_DNA"/>
</dbReference>
<evidence type="ECO:0008006" key="6">
    <source>
        <dbReference type="Google" id="ProtNLM"/>
    </source>
</evidence>
<accession>K6UU59</accession>
<reference evidence="4 5" key="1">
    <citation type="journal article" date="2012" name="Nat. Genet.">
        <title>Plasmodium cynomolgi genome sequences provide insight into Plasmodium vivax and the monkey malaria clade.</title>
        <authorList>
            <person name="Tachibana S."/>
            <person name="Sullivan S.A."/>
            <person name="Kawai S."/>
            <person name="Nakamura S."/>
            <person name="Kim H.R."/>
            <person name="Goto N."/>
            <person name="Arisue N."/>
            <person name="Palacpac N.M.Q."/>
            <person name="Honma H."/>
            <person name="Yagi M."/>
            <person name="Tougan T."/>
            <person name="Katakai Y."/>
            <person name="Kaneko O."/>
            <person name="Mita T."/>
            <person name="Kita K."/>
            <person name="Yasutomi Y."/>
            <person name="Sutton P.L."/>
            <person name="Shakhbatyan R."/>
            <person name="Horii T."/>
            <person name="Yasunaga T."/>
            <person name="Barnwell J.W."/>
            <person name="Escalante A.A."/>
            <person name="Carlton J.M."/>
            <person name="Tanabe K."/>
        </authorList>
    </citation>
    <scope>NUCLEOTIDE SEQUENCE [LARGE SCALE GENOMIC DNA]</scope>
    <source>
        <strain evidence="4 5">B</strain>
    </source>
</reference>
<proteinExistence type="predicted"/>
<dbReference type="VEuPathDB" id="PlasmoDB:PCYB_071970"/>
<organism evidence="4 5">
    <name type="scientific">Plasmodium cynomolgi (strain B)</name>
    <dbReference type="NCBI Taxonomy" id="1120755"/>
    <lineage>
        <taxon>Eukaryota</taxon>
        <taxon>Sar</taxon>
        <taxon>Alveolata</taxon>
        <taxon>Apicomplexa</taxon>
        <taxon>Aconoidasida</taxon>
        <taxon>Haemosporida</taxon>
        <taxon>Plasmodiidae</taxon>
        <taxon>Plasmodium</taxon>
        <taxon>Plasmodium (Plasmodium)</taxon>
    </lineage>
</organism>
<dbReference type="Proteomes" id="UP000006319">
    <property type="component" value="Chromosome 7"/>
</dbReference>
<evidence type="ECO:0000256" key="3">
    <source>
        <dbReference type="SAM" id="SignalP"/>
    </source>
</evidence>
<dbReference type="InterPro" id="IPR024321">
    <property type="entry name" value="Prot_Inh_falstatin"/>
</dbReference>
<sequence>MKVSSLFCLIVCSSVAHVSWCSDQNTYSFDIVNKNTWYSIAKKIFESTTPCNFTVIPSSYVNNSDEVSSGDDSVLLIRKKLKDPSEAGVEGIGEGSIKAIQKNKVNNGNELSSNSLGYGKPQAREHLGGFVGGTSTLQSLVKARKAGTFFIVYSYYRPFDPTANSNTKILKLTVS</sequence>
<name>K6UU59_PLACD</name>
<dbReference type="KEGG" id="pcy:PCYB_071970"/>
<dbReference type="SUPFAM" id="SSF141066">
    <property type="entry name" value="ICP-like"/>
    <property type="match status" value="1"/>
</dbReference>
<dbReference type="Gene3D" id="2.60.40.2020">
    <property type="match status" value="1"/>
</dbReference>
<keyword evidence="1" id="KW-0646">Protease inhibitor</keyword>
<dbReference type="AlphaFoldDB" id="K6UU59"/>